<organism evidence="2 3">
    <name type="scientific">Suillus luteus UH-Slu-Lm8-n1</name>
    <dbReference type="NCBI Taxonomy" id="930992"/>
    <lineage>
        <taxon>Eukaryota</taxon>
        <taxon>Fungi</taxon>
        <taxon>Dikarya</taxon>
        <taxon>Basidiomycota</taxon>
        <taxon>Agaricomycotina</taxon>
        <taxon>Agaricomycetes</taxon>
        <taxon>Agaricomycetidae</taxon>
        <taxon>Boletales</taxon>
        <taxon>Suillineae</taxon>
        <taxon>Suillaceae</taxon>
        <taxon>Suillus</taxon>
    </lineage>
</organism>
<evidence type="ECO:0000313" key="3">
    <source>
        <dbReference type="Proteomes" id="UP000054485"/>
    </source>
</evidence>
<sequence>MPGTTISSHSSHSCSPSVTVLKKRRQGDLDESVALKAPRRLPVTRSATRLGKGLTKEFPTTQAPPSQAAKVLIAKPPSKPPAAKKIQSNYFLREAARLVGCDLPTTGKRHKVLQFISRVNREQESAAFYCISEEEYHWLSRISEALPLKPRLAYYADQQKLVVEMPESIHETIMNVIRPGSDEVARTLQCLIPGRLIVVQSHPNLTIKAGDLTFVPDFVHAINSCTDPPYETMPVFCEIGASQTETKLIQHLRNVARAYPDAIMILMADIKEARPYNSPAYRSAAYCILRRETSVRSHSYFLSSRTGPRSLDRPTKVVVEGHAWCDLSAVDFQVWIRGNTPIDIDTNDSHLTARGTLFPRKCMDDIMAMMERGLSMMRDRYVDLALVTEPNANLDALRAKQITLPFDWDDITFNFAYSTQTMAYNCYVDWYDTVARGLRSQILLNDGPVIHMCSRTSGRLGRGGGLPRRGRRT</sequence>
<feature type="compositionally biased region" description="Low complexity" evidence="1">
    <location>
        <begin position="7"/>
        <end position="17"/>
    </location>
</feature>
<dbReference type="EMBL" id="KN836166">
    <property type="protein sequence ID" value="KIK32621.1"/>
    <property type="molecule type" value="Genomic_DNA"/>
</dbReference>
<reference evidence="3" key="2">
    <citation type="submission" date="2015-01" db="EMBL/GenBank/DDBJ databases">
        <title>Evolutionary Origins and Diversification of the Mycorrhizal Mutualists.</title>
        <authorList>
            <consortium name="DOE Joint Genome Institute"/>
            <consortium name="Mycorrhizal Genomics Consortium"/>
            <person name="Kohler A."/>
            <person name="Kuo A."/>
            <person name="Nagy L.G."/>
            <person name="Floudas D."/>
            <person name="Copeland A."/>
            <person name="Barry K.W."/>
            <person name="Cichocki N."/>
            <person name="Veneault-Fourrey C."/>
            <person name="LaButti K."/>
            <person name="Lindquist E.A."/>
            <person name="Lipzen A."/>
            <person name="Lundell T."/>
            <person name="Morin E."/>
            <person name="Murat C."/>
            <person name="Riley R."/>
            <person name="Ohm R."/>
            <person name="Sun H."/>
            <person name="Tunlid A."/>
            <person name="Henrissat B."/>
            <person name="Grigoriev I.V."/>
            <person name="Hibbett D.S."/>
            <person name="Martin F."/>
        </authorList>
    </citation>
    <scope>NUCLEOTIDE SEQUENCE [LARGE SCALE GENOMIC DNA]</scope>
    <source>
        <strain evidence="3">UH-Slu-Lm8-n1</strain>
    </source>
</reference>
<proteinExistence type="predicted"/>
<dbReference type="HOGENOM" id="CLU_577683_0_0_1"/>
<dbReference type="Proteomes" id="UP000054485">
    <property type="component" value="Unassembled WGS sequence"/>
</dbReference>
<feature type="region of interest" description="Disordered" evidence="1">
    <location>
        <begin position="1"/>
        <end position="67"/>
    </location>
</feature>
<protein>
    <submittedName>
        <fullName evidence="2">Uncharacterized protein</fullName>
    </submittedName>
</protein>
<accession>A0A0C9ZTH6</accession>
<gene>
    <name evidence="2" type="ORF">CY34DRAFT_18909</name>
</gene>
<evidence type="ECO:0000313" key="2">
    <source>
        <dbReference type="EMBL" id="KIK32621.1"/>
    </source>
</evidence>
<evidence type="ECO:0000256" key="1">
    <source>
        <dbReference type="SAM" id="MobiDB-lite"/>
    </source>
</evidence>
<keyword evidence="3" id="KW-1185">Reference proteome</keyword>
<dbReference type="AlphaFoldDB" id="A0A0C9ZTH6"/>
<reference evidence="2 3" key="1">
    <citation type="submission" date="2014-04" db="EMBL/GenBank/DDBJ databases">
        <authorList>
            <consortium name="DOE Joint Genome Institute"/>
            <person name="Kuo A."/>
            <person name="Ruytinx J."/>
            <person name="Rineau F."/>
            <person name="Colpaert J."/>
            <person name="Kohler A."/>
            <person name="Nagy L.G."/>
            <person name="Floudas D."/>
            <person name="Copeland A."/>
            <person name="Barry K.W."/>
            <person name="Cichocki N."/>
            <person name="Veneault-Fourrey C."/>
            <person name="LaButti K."/>
            <person name="Lindquist E.A."/>
            <person name="Lipzen A."/>
            <person name="Lundell T."/>
            <person name="Morin E."/>
            <person name="Murat C."/>
            <person name="Sun H."/>
            <person name="Tunlid A."/>
            <person name="Henrissat B."/>
            <person name="Grigoriev I.V."/>
            <person name="Hibbett D.S."/>
            <person name="Martin F."/>
            <person name="Nordberg H.P."/>
            <person name="Cantor M.N."/>
            <person name="Hua S.X."/>
        </authorList>
    </citation>
    <scope>NUCLEOTIDE SEQUENCE [LARGE SCALE GENOMIC DNA]</scope>
    <source>
        <strain evidence="2 3">UH-Slu-Lm8-n1</strain>
    </source>
</reference>
<dbReference type="InParanoid" id="A0A0C9ZTH6"/>
<dbReference type="OrthoDB" id="2653441at2759"/>
<name>A0A0C9ZTH6_9AGAM</name>